<reference evidence="1" key="1">
    <citation type="submission" date="2020-06" db="EMBL/GenBank/DDBJ databases">
        <authorList>
            <person name="Li T."/>
            <person name="Hu X."/>
            <person name="Zhang T."/>
            <person name="Song X."/>
            <person name="Zhang H."/>
            <person name="Dai N."/>
            <person name="Sheng W."/>
            <person name="Hou X."/>
            <person name="Wei L."/>
        </authorList>
    </citation>
    <scope>NUCLEOTIDE SEQUENCE</scope>
    <source>
        <strain evidence="1">KEN1</strain>
        <tissue evidence="1">Leaf</tissue>
    </source>
</reference>
<proteinExistence type="predicted"/>
<protein>
    <submittedName>
        <fullName evidence="1">Uncharacterized protein</fullName>
    </submittedName>
</protein>
<evidence type="ECO:0000313" key="1">
    <source>
        <dbReference type="EMBL" id="KAL0433776.1"/>
    </source>
</evidence>
<dbReference type="EMBL" id="JACGWN010000009">
    <property type="protein sequence ID" value="KAL0433776.1"/>
    <property type="molecule type" value="Genomic_DNA"/>
</dbReference>
<comment type="caution">
    <text evidence="1">The sequence shown here is derived from an EMBL/GenBank/DDBJ whole genome shotgun (WGS) entry which is preliminary data.</text>
</comment>
<organism evidence="1">
    <name type="scientific">Sesamum latifolium</name>
    <dbReference type="NCBI Taxonomy" id="2727402"/>
    <lineage>
        <taxon>Eukaryota</taxon>
        <taxon>Viridiplantae</taxon>
        <taxon>Streptophyta</taxon>
        <taxon>Embryophyta</taxon>
        <taxon>Tracheophyta</taxon>
        <taxon>Spermatophyta</taxon>
        <taxon>Magnoliopsida</taxon>
        <taxon>eudicotyledons</taxon>
        <taxon>Gunneridae</taxon>
        <taxon>Pentapetalae</taxon>
        <taxon>asterids</taxon>
        <taxon>lamiids</taxon>
        <taxon>Lamiales</taxon>
        <taxon>Pedaliaceae</taxon>
        <taxon>Sesamum</taxon>
    </lineage>
</organism>
<accession>A0AAW2VXX6</accession>
<dbReference type="AlphaFoldDB" id="A0AAW2VXX6"/>
<reference evidence="1" key="2">
    <citation type="journal article" date="2024" name="Plant">
        <title>Genomic evolution and insights into agronomic trait innovations of Sesamum species.</title>
        <authorList>
            <person name="Miao H."/>
            <person name="Wang L."/>
            <person name="Qu L."/>
            <person name="Liu H."/>
            <person name="Sun Y."/>
            <person name="Le M."/>
            <person name="Wang Q."/>
            <person name="Wei S."/>
            <person name="Zheng Y."/>
            <person name="Lin W."/>
            <person name="Duan Y."/>
            <person name="Cao H."/>
            <person name="Xiong S."/>
            <person name="Wang X."/>
            <person name="Wei L."/>
            <person name="Li C."/>
            <person name="Ma Q."/>
            <person name="Ju M."/>
            <person name="Zhao R."/>
            <person name="Li G."/>
            <person name="Mu C."/>
            <person name="Tian Q."/>
            <person name="Mei H."/>
            <person name="Zhang T."/>
            <person name="Gao T."/>
            <person name="Zhang H."/>
        </authorList>
    </citation>
    <scope>NUCLEOTIDE SEQUENCE</scope>
    <source>
        <strain evidence="1">KEN1</strain>
    </source>
</reference>
<sequence length="78" mass="8525">MFIEGIRTVLRISERDYRVEMWGASGSIGTMSGHGAGELGMEILISLSRSSWGSKNPQFRVARLGTRILALRSGRVGT</sequence>
<gene>
    <name evidence="1" type="ORF">Slati_2711900</name>
</gene>
<name>A0AAW2VXX6_9LAMI</name>